<dbReference type="AlphaFoldDB" id="A0AAV9ZW07"/>
<feature type="region of interest" description="Disordered" evidence="1">
    <location>
        <begin position="1"/>
        <end position="36"/>
    </location>
</feature>
<accession>A0AAV9ZW07</accession>
<protein>
    <submittedName>
        <fullName evidence="2">Uncharacterized protein</fullName>
    </submittedName>
</protein>
<dbReference type="EMBL" id="JAWWNJ010000105">
    <property type="protein sequence ID" value="KAK6993010.1"/>
    <property type="molecule type" value="Genomic_DNA"/>
</dbReference>
<name>A0AAV9ZW07_9AGAR</name>
<evidence type="ECO:0000313" key="2">
    <source>
        <dbReference type="EMBL" id="KAK6993010.1"/>
    </source>
</evidence>
<comment type="caution">
    <text evidence="2">The sequence shown here is derived from an EMBL/GenBank/DDBJ whole genome shotgun (WGS) entry which is preliminary data.</text>
</comment>
<dbReference type="Proteomes" id="UP001362999">
    <property type="component" value="Unassembled WGS sequence"/>
</dbReference>
<organism evidence="2 3">
    <name type="scientific">Favolaschia claudopus</name>
    <dbReference type="NCBI Taxonomy" id="2862362"/>
    <lineage>
        <taxon>Eukaryota</taxon>
        <taxon>Fungi</taxon>
        <taxon>Dikarya</taxon>
        <taxon>Basidiomycota</taxon>
        <taxon>Agaricomycotina</taxon>
        <taxon>Agaricomycetes</taxon>
        <taxon>Agaricomycetidae</taxon>
        <taxon>Agaricales</taxon>
        <taxon>Marasmiineae</taxon>
        <taxon>Mycenaceae</taxon>
        <taxon>Favolaschia</taxon>
    </lineage>
</organism>
<proteinExistence type="predicted"/>
<evidence type="ECO:0000256" key="1">
    <source>
        <dbReference type="SAM" id="MobiDB-lite"/>
    </source>
</evidence>
<keyword evidence="3" id="KW-1185">Reference proteome</keyword>
<dbReference type="Gene3D" id="1.20.1280.140">
    <property type="match status" value="1"/>
</dbReference>
<evidence type="ECO:0000313" key="3">
    <source>
        <dbReference type="Proteomes" id="UP001362999"/>
    </source>
</evidence>
<gene>
    <name evidence="2" type="ORF">R3P38DRAFT_3427744</name>
</gene>
<reference evidence="2 3" key="1">
    <citation type="journal article" date="2024" name="J Genomics">
        <title>Draft genome sequencing and assembly of Favolaschia claudopus CIRM-BRFM 2984 isolated from oak limbs.</title>
        <authorList>
            <person name="Navarro D."/>
            <person name="Drula E."/>
            <person name="Chaduli D."/>
            <person name="Cazenave R."/>
            <person name="Ahrendt S."/>
            <person name="Wang J."/>
            <person name="Lipzen A."/>
            <person name="Daum C."/>
            <person name="Barry K."/>
            <person name="Grigoriev I.V."/>
            <person name="Favel A."/>
            <person name="Rosso M.N."/>
            <person name="Martin F."/>
        </authorList>
    </citation>
    <scope>NUCLEOTIDE SEQUENCE [LARGE SCALE GENOMIC DNA]</scope>
    <source>
        <strain evidence="2 3">CIRM-BRFM 2984</strain>
    </source>
</reference>
<feature type="compositionally biased region" description="Basic and acidic residues" evidence="1">
    <location>
        <begin position="1"/>
        <end position="19"/>
    </location>
</feature>
<sequence>MTSSNMREDRAPKRDHMSDKLLPSRHSVRSSHSGSSRLHFRPAHWVLTRAAASNLETTLNMGINDVKAAPPSATIEPVVLDALAEITAKKADFGALPITSSGLPALILQDLQNLKGDTDAFSRALIVNTPTNIDAGFASAIAAYS</sequence>